<feature type="compositionally biased region" description="Basic and acidic residues" evidence="1">
    <location>
        <begin position="47"/>
        <end position="61"/>
    </location>
</feature>
<keyword evidence="4" id="KW-1185">Reference proteome</keyword>
<dbReference type="InterPro" id="IPR028322">
    <property type="entry name" value="PNRC-like_rgn"/>
</dbReference>
<dbReference type="Proteomes" id="UP000011715">
    <property type="component" value="Unassembled WGS sequence"/>
</dbReference>
<feature type="compositionally biased region" description="Polar residues" evidence="1">
    <location>
        <begin position="68"/>
        <end position="83"/>
    </location>
</feature>
<feature type="compositionally biased region" description="Low complexity" evidence="1">
    <location>
        <begin position="130"/>
        <end position="141"/>
    </location>
</feature>
<evidence type="ECO:0000313" key="4">
    <source>
        <dbReference type="Proteomes" id="UP000011715"/>
    </source>
</evidence>
<dbReference type="EMBL" id="ADBL01001656">
    <property type="status" value="NOT_ANNOTATED_CDS"/>
    <property type="molecule type" value="Genomic_DNA"/>
</dbReference>
<reference evidence="3" key="4">
    <citation type="journal article" date="2015" name="G3 (Bethesda)">
        <title>Genome sequences of three phytopathogenic species of the Magnaporthaceae family of fungi.</title>
        <authorList>
            <person name="Okagaki L.H."/>
            <person name="Nunes C.C."/>
            <person name="Sailsbery J."/>
            <person name="Clay B."/>
            <person name="Brown D."/>
            <person name="John T."/>
            <person name="Oh Y."/>
            <person name="Young N."/>
            <person name="Fitzgerald M."/>
            <person name="Haas B.J."/>
            <person name="Zeng Q."/>
            <person name="Young S."/>
            <person name="Adiconis X."/>
            <person name="Fan L."/>
            <person name="Levin J.Z."/>
            <person name="Mitchell T.K."/>
            <person name="Okubara P.A."/>
            <person name="Farman M.L."/>
            <person name="Kohn L.M."/>
            <person name="Birren B."/>
            <person name="Ma L.-J."/>
            <person name="Dean R.A."/>
        </authorList>
    </citation>
    <scope>NUCLEOTIDE SEQUENCE</scope>
    <source>
        <strain evidence="3">ATCC 64411 / 73-15</strain>
    </source>
</reference>
<feature type="compositionally biased region" description="Polar residues" evidence="1">
    <location>
        <begin position="324"/>
        <end position="335"/>
    </location>
</feature>
<evidence type="ECO:0000313" key="3">
    <source>
        <dbReference type="EnsemblFungi" id="MAPG_06901T0"/>
    </source>
</evidence>
<feature type="compositionally biased region" description="Polar residues" evidence="1">
    <location>
        <begin position="25"/>
        <end position="43"/>
    </location>
</feature>
<evidence type="ECO:0000256" key="1">
    <source>
        <dbReference type="SAM" id="MobiDB-lite"/>
    </source>
</evidence>
<gene>
    <name evidence="2" type="ORF">MAPG_06901</name>
</gene>
<proteinExistence type="predicted"/>
<feature type="region of interest" description="Disordered" evidence="1">
    <location>
        <begin position="129"/>
        <end position="351"/>
    </location>
</feature>
<name>A0A0C4E3A7_MAGP6</name>
<dbReference type="Pfam" id="PF15365">
    <property type="entry name" value="PNRC"/>
    <property type="match status" value="1"/>
</dbReference>
<dbReference type="OrthoDB" id="2142961at2759"/>
<feature type="compositionally biased region" description="Basic and acidic residues" evidence="1">
    <location>
        <begin position="282"/>
        <end position="294"/>
    </location>
</feature>
<dbReference type="eggNOG" id="ENOG502SC1U">
    <property type="taxonomic scope" value="Eukaryota"/>
</dbReference>
<reference evidence="2" key="1">
    <citation type="submission" date="2010-05" db="EMBL/GenBank/DDBJ databases">
        <title>The Genome Sequence of Magnaporthe poae strain ATCC 64411.</title>
        <authorList>
            <consortium name="The Broad Institute Genome Sequencing Platform"/>
            <consortium name="Broad Institute Genome Sequencing Center for Infectious Disease"/>
            <person name="Ma L.-J."/>
            <person name="Dead R."/>
            <person name="Young S."/>
            <person name="Zeng Q."/>
            <person name="Koehrsen M."/>
            <person name="Alvarado L."/>
            <person name="Berlin A."/>
            <person name="Chapman S.B."/>
            <person name="Chen Z."/>
            <person name="Freedman E."/>
            <person name="Gellesch M."/>
            <person name="Goldberg J."/>
            <person name="Griggs A."/>
            <person name="Gujja S."/>
            <person name="Heilman E.R."/>
            <person name="Heiman D."/>
            <person name="Hepburn T."/>
            <person name="Howarth C."/>
            <person name="Jen D."/>
            <person name="Larson L."/>
            <person name="Mehta T."/>
            <person name="Neiman D."/>
            <person name="Pearson M."/>
            <person name="Roberts A."/>
            <person name="Saif S."/>
            <person name="Shea T."/>
            <person name="Shenoy N."/>
            <person name="Sisk P."/>
            <person name="Stolte C."/>
            <person name="Sykes S."/>
            <person name="Walk T."/>
            <person name="White J."/>
            <person name="Yandava C."/>
            <person name="Haas B."/>
            <person name="Nusbaum C."/>
            <person name="Birren B."/>
        </authorList>
    </citation>
    <scope>NUCLEOTIDE SEQUENCE</scope>
    <source>
        <strain evidence="2">ATCC 64411</strain>
    </source>
</reference>
<dbReference type="VEuPathDB" id="FungiDB:MAPG_06901"/>
<accession>A0A0C4E3A7</accession>
<dbReference type="OMA" id="YATPMRT"/>
<feature type="compositionally biased region" description="Low complexity" evidence="1">
    <location>
        <begin position="256"/>
        <end position="271"/>
    </location>
</feature>
<reference evidence="4" key="2">
    <citation type="submission" date="2010-05" db="EMBL/GenBank/DDBJ databases">
        <title>The genome sequence of Magnaporthe poae strain ATCC 64411.</title>
        <authorList>
            <person name="Ma L.-J."/>
            <person name="Dead R."/>
            <person name="Young S."/>
            <person name="Zeng Q."/>
            <person name="Koehrsen M."/>
            <person name="Alvarado L."/>
            <person name="Berlin A."/>
            <person name="Chapman S.B."/>
            <person name="Chen Z."/>
            <person name="Freedman E."/>
            <person name="Gellesch M."/>
            <person name="Goldberg J."/>
            <person name="Griggs A."/>
            <person name="Gujja S."/>
            <person name="Heilman E.R."/>
            <person name="Heiman D."/>
            <person name="Hepburn T."/>
            <person name="Howarth C."/>
            <person name="Jen D."/>
            <person name="Larson L."/>
            <person name="Mehta T."/>
            <person name="Neiman D."/>
            <person name="Pearson M."/>
            <person name="Roberts A."/>
            <person name="Saif S."/>
            <person name="Shea T."/>
            <person name="Shenoy N."/>
            <person name="Sisk P."/>
            <person name="Stolte C."/>
            <person name="Sykes S."/>
            <person name="Walk T."/>
            <person name="White J."/>
            <person name="Yandava C."/>
            <person name="Haas B."/>
            <person name="Nusbaum C."/>
            <person name="Birren B."/>
        </authorList>
    </citation>
    <scope>NUCLEOTIDE SEQUENCE [LARGE SCALE GENOMIC DNA]</scope>
    <source>
        <strain evidence="4">ATCC 64411 / 73-15</strain>
    </source>
</reference>
<evidence type="ECO:0008006" key="5">
    <source>
        <dbReference type="Google" id="ProtNLM"/>
    </source>
</evidence>
<dbReference type="EnsemblFungi" id="MAPG_06901T0">
    <property type="protein sequence ID" value="MAPG_06901T0"/>
    <property type="gene ID" value="MAPG_06901"/>
</dbReference>
<dbReference type="AlphaFoldDB" id="A0A0C4E3A7"/>
<feature type="compositionally biased region" description="Basic and acidic residues" evidence="1">
    <location>
        <begin position="185"/>
        <end position="207"/>
    </location>
</feature>
<dbReference type="GO" id="GO:0016071">
    <property type="term" value="P:mRNA metabolic process"/>
    <property type="evidence" value="ECO:0007669"/>
    <property type="project" value="UniProtKB-ARBA"/>
</dbReference>
<feature type="region of interest" description="Disordered" evidence="1">
    <location>
        <begin position="1"/>
        <end position="117"/>
    </location>
</feature>
<dbReference type="EMBL" id="GL876970">
    <property type="protein sequence ID" value="KLU87911.1"/>
    <property type="molecule type" value="Genomic_DNA"/>
</dbReference>
<sequence>MQQQNSNNTSTGRRQTPGRRRQSRNTANSPPVPSHQRNYASENDASDLVRADVAFRKEMSDGPRTPRKSSPSTLHPGSNTKSRTGNKQRSKNTTASPIPANSGRHTPPPPMSMSAKAPSIAAFAGATFHASPAPSSLPIPSFMAKSMPDSPGAAGSRHRVNQEPSSPPTDSERPTPAPKSGAVEPSREESPLDIFFRADRAEKEKARRASSTNIAVPLFGPYSPPSQPLSPLRAGPSAVKDGPFQQGRPQLHRNTSNGSSPVESSGPSPDGMGPAFSTPYYERIKAARSADKQSRGAPETAAKQQQSVVDRSEALKNFLFAGQKQPSPTMTSPPAGTSWLPAGARPPRSQAQHVYGASYLHDTNDRRSANLRAFEDDLRRMLKLDSPLGLATKPPALTNAHTS</sequence>
<evidence type="ECO:0000313" key="2">
    <source>
        <dbReference type="EMBL" id="KLU87911.1"/>
    </source>
</evidence>
<organism evidence="3 4">
    <name type="scientific">Magnaporthiopsis poae (strain ATCC 64411 / 73-15)</name>
    <name type="common">Kentucky bluegrass fungus</name>
    <name type="synonym">Magnaporthe poae</name>
    <dbReference type="NCBI Taxonomy" id="644358"/>
    <lineage>
        <taxon>Eukaryota</taxon>
        <taxon>Fungi</taxon>
        <taxon>Dikarya</taxon>
        <taxon>Ascomycota</taxon>
        <taxon>Pezizomycotina</taxon>
        <taxon>Sordariomycetes</taxon>
        <taxon>Sordariomycetidae</taxon>
        <taxon>Magnaporthales</taxon>
        <taxon>Magnaporthaceae</taxon>
        <taxon>Magnaporthiopsis</taxon>
    </lineage>
</organism>
<reference evidence="2" key="3">
    <citation type="submission" date="2011-03" db="EMBL/GenBank/DDBJ databases">
        <title>Annotation of Magnaporthe poae ATCC 64411.</title>
        <authorList>
            <person name="Ma L.-J."/>
            <person name="Dead R."/>
            <person name="Young S.K."/>
            <person name="Zeng Q."/>
            <person name="Gargeya S."/>
            <person name="Fitzgerald M."/>
            <person name="Haas B."/>
            <person name="Abouelleil A."/>
            <person name="Alvarado L."/>
            <person name="Arachchi H.M."/>
            <person name="Berlin A."/>
            <person name="Brown A."/>
            <person name="Chapman S.B."/>
            <person name="Chen Z."/>
            <person name="Dunbar C."/>
            <person name="Freedman E."/>
            <person name="Gearin G."/>
            <person name="Gellesch M."/>
            <person name="Goldberg J."/>
            <person name="Griggs A."/>
            <person name="Gujja S."/>
            <person name="Heiman D."/>
            <person name="Howarth C."/>
            <person name="Larson L."/>
            <person name="Lui A."/>
            <person name="MacDonald P.J.P."/>
            <person name="Mehta T."/>
            <person name="Montmayeur A."/>
            <person name="Murphy C."/>
            <person name="Neiman D."/>
            <person name="Pearson M."/>
            <person name="Priest M."/>
            <person name="Roberts A."/>
            <person name="Saif S."/>
            <person name="Shea T."/>
            <person name="Shenoy N."/>
            <person name="Sisk P."/>
            <person name="Stolte C."/>
            <person name="Sykes S."/>
            <person name="Yandava C."/>
            <person name="Wortman J."/>
            <person name="Nusbaum C."/>
            <person name="Birren B."/>
        </authorList>
    </citation>
    <scope>NUCLEOTIDE SEQUENCE</scope>
    <source>
        <strain evidence="2">ATCC 64411</strain>
    </source>
</reference>
<protein>
    <recommendedName>
        <fullName evidence="5">Proteophosphoglycan 5</fullName>
    </recommendedName>
</protein>
<reference evidence="3" key="5">
    <citation type="submission" date="2015-06" db="UniProtKB">
        <authorList>
            <consortium name="EnsemblFungi"/>
        </authorList>
    </citation>
    <scope>IDENTIFICATION</scope>
    <source>
        <strain evidence="3">ATCC 64411</strain>
    </source>
</reference>